<comment type="caution">
    <text evidence="2">The sequence shown here is derived from an EMBL/GenBank/DDBJ whole genome shotgun (WGS) entry which is preliminary data.</text>
</comment>
<sequence length="785" mass="80550">MTGTAPMRRPTTAAPVLRPVSLGTPISLANGAKPLPALPGQRQPSPAAPARTPPPVWCDGCATRSLHRRGPLHRGMLAPRAARLVTALVRHAAGSGEQPAARLEIMETVVTIARQAADPLPGTPPATVAACRAALDAAVPALVSLLDDPAPRLRGAVLGILGELAWSADAAVPPVLARYGGEEVAGVRVAQVLAVGRLFAHVSDASVRGEATAWLQQRRSSGEPAVRAVALALSWRPPVQGPVLTLAPALSLVSLPGGLSAAGDGAERVSIDPVVPTRLSAGIEPAGPTRPSAGSEAFGPARLPAEIDPEERLSALLGAVGELSGPPAPEIADVTGPRWGDWLAGALGDDRDARVALAERLFDSAAATGTGALRVAAEAISQWRSARDPLLGHVRERLTAPDPDVRAAAAQLLAALAGALAEPHPALSSEGFGKTALLPLYKPGQPPEDPGPADGPQKSTDGLADAFVAALSDPSALVADLAAWGLSRLGDPRCLPRLRGRALMGTSFFDVALGADPRGVYRFGTPGLSEVLAPLAHWAAELLPRVSSALTDSDTFHQQRVFVDVLAHWGPAAAPAVPALTQLLGDSSAGLVEHACAALGAIGPGAAPAKAQLLRLVERGGTARLRATAAWAQWRVGGDPELALRVLSEALAGELGALVLPRLADLGPVASGQVDRVRALAAVPSNWYRTEAARALHALTGDPTEGVPLLRAVLDPLTDGETSPVTARAVAVVRDLGPVAVAAVEPVLRAVLDSDRRFAFYGDWRAITDDEHLRAACTAVLSGPA</sequence>
<feature type="region of interest" description="Disordered" evidence="1">
    <location>
        <begin position="438"/>
        <end position="460"/>
    </location>
</feature>
<dbReference type="Proteomes" id="UP000619260">
    <property type="component" value="Unassembled WGS sequence"/>
</dbReference>
<evidence type="ECO:0000313" key="3">
    <source>
        <dbReference type="Proteomes" id="UP000619260"/>
    </source>
</evidence>
<name>A0A8J4DQU0_9ACTN</name>
<dbReference type="InterPro" id="IPR016024">
    <property type="entry name" value="ARM-type_fold"/>
</dbReference>
<reference evidence="2" key="1">
    <citation type="submission" date="2021-01" db="EMBL/GenBank/DDBJ databases">
        <title>Whole genome shotgun sequence of Virgisporangium aliadipatigenens NBRC 105644.</title>
        <authorList>
            <person name="Komaki H."/>
            <person name="Tamura T."/>
        </authorList>
    </citation>
    <scope>NUCLEOTIDE SEQUENCE</scope>
    <source>
        <strain evidence="2">NBRC 105644</strain>
    </source>
</reference>
<protein>
    <recommendedName>
        <fullName evidence="4">HEAT repeat domain-containing protein</fullName>
    </recommendedName>
</protein>
<dbReference type="EMBL" id="BOPF01000013">
    <property type="protein sequence ID" value="GIJ46944.1"/>
    <property type="molecule type" value="Genomic_DNA"/>
</dbReference>
<dbReference type="Gene3D" id="1.25.10.10">
    <property type="entry name" value="Leucine-rich Repeat Variant"/>
    <property type="match status" value="3"/>
</dbReference>
<evidence type="ECO:0008006" key="4">
    <source>
        <dbReference type="Google" id="ProtNLM"/>
    </source>
</evidence>
<accession>A0A8J4DQU0</accession>
<evidence type="ECO:0000313" key="2">
    <source>
        <dbReference type="EMBL" id="GIJ46944.1"/>
    </source>
</evidence>
<dbReference type="RefSeq" id="WP_203900472.1">
    <property type="nucleotide sequence ID" value="NZ_BOPF01000013.1"/>
</dbReference>
<keyword evidence="3" id="KW-1185">Reference proteome</keyword>
<proteinExistence type="predicted"/>
<dbReference type="SUPFAM" id="SSF48371">
    <property type="entry name" value="ARM repeat"/>
    <property type="match status" value="2"/>
</dbReference>
<gene>
    <name evidence="2" type="ORF">Val02_38300</name>
</gene>
<organism evidence="2 3">
    <name type="scientific">Virgisporangium aliadipatigenens</name>
    <dbReference type="NCBI Taxonomy" id="741659"/>
    <lineage>
        <taxon>Bacteria</taxon>
        <taxon>Bacillati</taxon>
        <taxon>Actinomycetota</taxon>
        <taxon>Actinomycetes</taxon>
        <taxon>Micromonosporales</taxon>
        <taxon>Micromonosporaceae</taxon>
        <taxon>Virgisporangium</taxon>
    </lineage>
</organism>
<feature type="region of interest" description="Disordered" evidence="1">
    <location>
        <begin position="31"/>
        <end position="54"/>
    </location>
</feature>
<dbReference type="AlphaFoldDB" id="A0A8J4DQU0"/>
<feature type="compositionally biased region" description="Low complexity" evidence="1">
    <location>
        <begin position="39"/>
        <end position="50"/>
    </location>
</feature>
<dbReference type="InterPro" id="IPR011989">
    <property type="entry name" value="ARM-like"/>
</dbReference>
<evidence type="ECO:0000256" key="1">
    <source>
        <dbReference type="SAM" id="MobiDB-lite"/>
    </source>
</evidence>